<dbReference type="Gene3D" id="1.10.10.1200">
    <property type="entry name" value="MAGE homology domain, winged helix WH1 motif"/>
    <property type="match status" value="1"/>
</dbReference>
<dbReference type="InterPro" id="IPR041898">
    <property type="entry name" value="MAGE_WH1"/>
</dbReference>
<proteinExistence type="predicted"/>
<name>A0A212C0T9_CEREH</name>
<comment type="caution">
    <text evidence="2">The sequence shown here is derived from an EMBL/GenBank/DDBJ whole genome shotgun (WGS) entry which is preliminary data.</text>
</comment>
<dbReference type="PROSITE" id="PS50838">
    <property type="entry name" value="MAGE"/>
    <property type="match status" value="1"/>
</dbReference>
<evidence type="ECO:0000313" key="2">
    <source>
        <dbReference type="EMBL" id="OWJ99610.1"/>
    </source>
</evidence>
<feature type="domain" description="MAGE" evidence="1">
    <location>
        <begin position="83"/>
        <end position="116"/>
    </location>
</feature>
<dbReference type="AlphaFoldDB" id="A0A212C0T9"/>
<dbReference type="InterPro" id="IPR002190">
    <property type="entry name" value="MHD_dom"/>
</dbReference>
<dbReference type="EMBL" id="MKHE01000034">
    <property type="protein sequence ID" value="OWJ99610.1"/>
    <property type="molecule type" value="Genomic_DNA"/>
</dbReference>
<sequence>MPRRHKNKYHDCLKCHQVWRDTQRPVEAQPILHLSSPEVGARQNLQGAVHPTKLLGGLCRQDLMKVPRASFCYTSIKWKMHYKADMVKAFQNKYQDQFPEILRRPSEWMELVFDFE</sequence>
<organism evidence="2 3">
    <name type="scientific">Cervus elaphus hippelaphus</name>
    <name type="common">European red deer</name>
    <dbReference type="NCBI Taxonomy" id="46360"/>
    <lineage>
        <taxon>Eukaryota</taxon>
        <taxon>Metazoa</taxon>
        <taxon>Chordata</taxon>
        <taxon>Craniata</taxon>
        <taxon>Vertebrata</taxon>
        <taxon>Euteleostomi</taxon>
        <taxon>Mammalia</taxon>
        <taxon>Eutheria</taxon>
        <taxon>Laurasiatheria</taxon>
        <taxon>Artiodactyla</taxon>
        <taxon>Ruminantia</taxon>
        <taxon>Pecora</taxon>
        <taxon>Cervidae</taxon>
        <taxon>Cervinae</taxon>
        <taxon>Cervus</taxon>
    </lineage>
</organism>
<evidence type="ECO:0000259" key="1">
    <source>
        <dbReference type="PROSITE" id="PS50838"/>
    </source>
</evidence>
<accession>A0A212C0T9</accession>
<evidence type="ECO:0000313" key="3">
    <source>
        <dbReference type="Proteomes" id="UP000242450"/>
    </source>
</evidence>
<keyword evidence="3" id="KW-1185">Reference proteome</keyword>
<gene>
    <name evidence="2" type="ORF">Celaphus_00010052</name>
</gene>
<reference evidence="2 3" key="1">
    <citation type="journal article" date="2018" name="Mol. Genet. Genomics">
        <title>The red deer Cervus elaphus genome CerEla1.0: sequencing, annotating, genes, and chromosomes.</title>
        <authorList>
            <person name="Bana N.A."/>
            <person name="Nyiri A."/>
            <person name="Nagy J."/>
            <person name="Frank K."/>
            <person name="Nagy T."/>
            <person name="Steger V."/>
            <person name="Schiller M."/>
            <person name="Lakatos P."/>
            <person name="Sugar L."/>
            <person name="Horn P."/>
            <person name="Barta E."/>
            <person name="Orosz L."/>
        </authorList>
    </citation>
    <scope>NUCLEOTIDE SEQUENCE [LARGE SCALE GENOMIC DNA]</scope>
    <source>
        <strain evidence="2">Hungarian</strain>
    </source>
</reference>
<protein>
    <submittedName>
        <fullName evidence="2">MAGEB4</fullName>
    </submittedName>
</protein>
<dbReference type="Proteomes" id="UP000242450">
    <property type="component" value="Chromosome X"/>
</dbReference>